<keyword evidence="2" id="KW-0472">Membrane</keyword>
<dbReference type="AlphaFoldDB" id="A0A7J6MYQ8"/>
<dbReference type="InterPro" id="IPR000620">
    <property type="entry name" value="EamA_dom"/>
</dbReference>
<name>A0A7J6MYQ8_PEROL</name>
<dbReference type="PROSITE" id="PS51212">
    <property type="entry name" value="WSC"/>
    <property type="match status" value="1"/>
</dbReference>
<protein>
    <recommendedName>
        <fullName evidence="3">WSC domain-containing protein</fullName>
    </recommendedName>
</protein>
<dbReference type="InterPro" id="IPR037185">
    <property type="entry name" value="EmrE-like"/>
</dbReference>
<dbReference type="Pfam" id="PF00892">
    <property type="entry name" value="EamA"/>
    <property type="match status" value="1"/>
</dbReference>
<gene>
    <name evidence="4" type="ORF">FOZ62_022869</name>
</gene>
<dbReference type="InterPro" id="IPR002889">
    <property type="entry name" value="WSC_carb-bd"/>
</dbReference>
<evidence type="ECO:0000259" key="3">
    <source>
        <dbReference type="PROSITE" id="PS51212"/>
    </source>
</evidence>
<feature type="transmembrane region" description="Helical" evidence="2">
    <location>
        <begin position="38"/>
        <end position="59"/>
    </location>
</feature>
<feature type="domain" description="WSC" evidence="3">
    <location>
        <begin position="207"/>
        <end position="304"/>
    </location>
</feature>
<accession>A0A7J6MYQ8</accession>
<feature type="non-terminal residue" evidence="4">
    <location>
        <position position="330"/>
    </location>
</feature>
<evidence type="ECO:0000313" key="5">
    <source>
        <dbReference type="Proteomes" id="UP000574390"/>
    </source>
</evidence>
<feature type="transmembrane region" description="Helical" evidence="2">
    <location>
        <begin position="65"/>
        <end position="85"/>
    </location>
</feature>
<dbReference type="Pfam" id="PF01822">
    <property type="entry name" value="WSC"/>
    <property type="match status" value="1"/>
</dbReference>
<comment type="caution">
    <text evidence="4">The sequence shown here is derived from an EMBL/GenBank/DDBJ whole genome shotgun (WGS) entry which is preliminary data.</text>
</comment>
<proteinExistence type="predicted"/>
<dbReference type="EMBL" id="JABANM010038354">
    <property type="protein sequence ID" value="KAF4676768.1"/>
    <property type="molecule type" value="Genomic_DNA"/>
</dbReference>
<feature type="transmembrane region" description="Helical" evidence="2">
    <location>
        <begin position="6"/>
        <end position="26"/>
    </location>
</feature>
<feature type="region of interest" description="Disordered" evidence="1">
    <location>
        <begin position="98"/>
        <end position="118"/>
    </location>
</feature>
<dbReference type="GO" id="GO:0016020">
    <property type="term" value="C:membrane"/>
    <property type="evidence" value="ECO:0007669"/>
    <property type="project" value="InterPro"/>
</dbReference>
<feature type="compositionally biased region" description="Basic and acidic residues" evidence="1">
    <location>
        <begin position="98"/>
        <end position="107"/>
    </location>
</feature>
<organism evidence="4 5">
    <name type="scientific">Perkinsus olseni</name>
    <name type="common">Perkinsus atlanticus</name>
    <dbReference type="NCBI Taxonomy" id="32597"/>
    <lineage>
        <taxon>Eukaryota</taxon>
        <taxon>Sar</taxon>
        <taxon>Alveolata</taxon>
        <taxon>Perkinsozoa</taxon>
        <taxon>Perkinsea</taxon>
        <taxon>Perkinsida</taxon>
        <taxon>Perkinsidae</taxon>
        <taxon>Perkinsus</taxon>
    </lineage>
</organism>
<feature type="non-terminal residue" evidence="4">
    <location>
        <position position="1"/>
    </location>
</feature>
<reference evidence="4 5" key="1">
    <citation type="submission" date="2020-04" db="EMBL/GenBank/DDBJ databases">
        <title>Perkinsus olseni comparative genomics.</title>
        <authorList>
            <person name="Bogema D.R."/>
        </authorList>
    </citation>
    <scope>NUCLEOTIDE SEQUENCE [LARGE SCALE GENOMIC DNA]</scope>
    <source>
        <strain evidence="4">ATCC PRA-205</strain>
    </source>
</reference>
<keyword evidence="2" id="KW-0812">Transmembrane</keyword>
<dbReference type="Proteomes" id="UP000574390">
    <property type="component" value="Unassembled WGS sequence"/>
</dbReference>
<evidence type="ECO:0000313" key="4">
    <source>
        <dbReference type="EMBL" id="KAF4676768.1"/>
    </source>
</evidence>
<dbReference type="SUPFAM" id="SSF103481">
    <property type="entry name" value="Multidrug resistance efflux transporter EmrE"/>
    <property type="match status" value="1"/>
</dbReference>
<sequence>YLISSLGFPGWGAVLYSVFFIILISWRIQLAAVKQLGPIAVGLYQVTQPVFCFIFAYFLLGEPIFPHQVVGGVLVCMGLGIFVYGQYLTALKKERETRARENERVPDESPQPRGEGDDAMEAGRLLPLYHDNLMIFNSLLARWIAVHETLHCAWAFKEMGALQVVFPDIVDPDTGVITKSESDQIRMVDVNQEGTAAAFSRENQLDCVVSIGCYKALSSPSPRLYDVASEEGQAYTPRECWVMCSAIPGMVVAGVSGGFCSCSASIESQWQKAASEEQCQIECTSEFKTPICGGSDDHWNLFMCYTHVQVGSLAVDPWRNLAFRTVSVNW</sequence>
<evidence type="ECO:0000256" key="2">
    <source>
        <dbReference type="SAM" id="Phobius"/>
    </source>
</evidence>
<keyword evidence="2" id="KW-1133">Transmembrane helix</keyword>
<evidence type="ECO:0000256" key="1">
    <source>
        <dbReference type="SAM" id="MobiDB-lite"/>
    </source>
</evidence>